<evidence type="ECO:0000259" key="5">
    <source>
        <dbReference type="PROSITE" id="PS50001"/>
    </source>
</evidence>
<dbReference type="Gene3D" id="3.30.505.10">
    <property type="entry name" value="SH2 domain"/>
    <property type="match status" value="1"/>
</dbReference>
<dbReference type="EMBL" id="CAJPEX010004426">
    <property type="protein sequence ID" value="CAG0923011.1"/>
    <property type="molecule type" value="Genomic_DNA"/>
</dbReference>
<dbReference type="AlphaFoldDB" id="A0A7R9BYM6"/>
<name>A0A7R9BYM6_9CRUS</name>
<evidence type="ECO:0000256" key="4">
    <source>
        <dbReference type="SAM" id="MobiDB-lite"/>
    </source>
</evidence>
<dbReference type="InterPro" id="IPR011993">
    <property type="entry name" value="PH-like_dom_sf"/>
</dbReference>
<keyword evidence="2 3" id="KW-0727">SH2 domain</keyword>
<proteinExistence type="inferred from homology"/>
<accession>A0A7R9BYM6</accession>
<comment type="similarity">
    <text evidence="1">Belongs to the PTEN phosphatase protein family.</text>
</comment>
<evidence type="ECO:0000313" key="6">
    <source>
        <dbReference type="EMBL" id="CAD7282859.1"/>
    </source>
</evidence>
<dbReference type="GO" id="GO:0005925">
    <property type="term" value="C:focal adhesion"/>
    <property type="evidence" value="ECO:0007669"/>
    <property type="project" value="TreeGrafter"/>
</dbReference>
<dbReference type="PRINTS" id="PR00401">
    <property type="entry name" value="SH2DOMAIN"/>
</dbReference>
<dbReference type="SUPFAM" id="SSF55550">
    <property type="entry name" value="SH2 domain"/>
    <property type="match status" value="1"/>
</dbReference>
<dbReference type="PROSITE" id="PS50001">
    <property type="entry name" value="SH2"/>
    <property type="match status" value="1"/>
</dbReference>
<dbReference type="CDD" id="cd01213">
    <property type="entry name" value="PTB_tensin"/>
    <property type="match status" value="1"/>
</dbReference>
<feature type="region of interest" description="Disordered" evidence="4">
    <location>
        <begin position="31"/>
        <end position="79"/>
    </location>
</feature>
<evidence type="ECO:0000313" key="7">
    <source>
        <dbReference type="Proteomes" id="UP000678499"/>
    </source>
</evidence>
<dbReference type="InterPro" id="IPR000980">
    <property type="entry name" value="SH2"/>
</dbReference>
<dbReference type="SMART" id="SM00252">
    <property type="entry name" value="SH2"/>
    <property type="match status" value="1"/>
</dbReference>
<feature type="compositionally biased region" description="Low complexity" evidence="4">
    <location>
        <begin position="45"/>
        <end position="60"/>
    </location>
</feature>
<dbReference type="InterPro" id="IPR036860">
    <property type="entry name" value="SH2_dom_sf"/>
</dbReference>
<dbReference type="OrthoDB" id="6273691at2759"/>
<protein>
    <recommendedName>
        <fullName evidence="5">SH2 domain-containing protein</fullName>
    </recommendedName>
</protein>
<gene>
    <name evidence="6" type="ORF">NMOB1V02_LOCUS10477</name>
</gene>
<dbReference type="InterPro" id="IPR051484">
    <property type="entry name" value="Tensin_PTEN_phosphatase"/>
</dbReference>
<sequence>LTPVGDSNDTLKNLLRPAYLRSLSSEDEDDIVAKLNESRDESLNTSKSSSDQASTSATPSGSGMPVFNQRLRPDDIEPVGPRNPVTFVRDLSAYWYKPSISRDDAIQVLRDQKPGTFLVRDSTSFPGAFGLALKVVSMTNGSQNKLPDTSSESVRHFLIETTTSGVRIKGCQNEPVFGSLSALIYQHSVTALALPSKLVLPTCDPTENKLIDAADASAMASQNLLRQGAVAQLFVSACNVIYLHSIDVESLTGPQAVRKTVHTYLSRCSSGILHPPLSSHFKVSLNGITITDNERILFFRRHYPMESISYCGLDPEDRKWKPDMNAPKNNYGFMTPRPYFGFVARKPGTLADNQCHIFAQMEPEQPASAIINFVTKVMQANTSDPGRPRLL</sequence>
<dbReference type="PANTHER" id="PTHR45734:SF10">
    <property type="entry name" value="BLISTERY, ISOFORM A"/>
    <property type="match status" value="1"/>
</dbReference>
<reference evidence="6" key="1">
    <citation type="submission" date="2020-11" db="EMBL/GenBank/DDBJ databases">
        <authorList>
            <person name="Tran Van P."/>
        </authorList>
    </citation>
    <scope>NUCLEOTIDE SEQUENCE</scope>
</reference>
<evidence type="ECO:0000256" key="1">
    <source>
        <dbReference type="ARBA" id="ARBA00007881"/>
    </source>
</evidence>
<keyword evidence="7" id="KW-1185">Reference proteome</keyword>
<dbReference type="InterPro" id="IPR006020">
    <property type="entry name" value="PTB/PI_dom"/>
</dbReference>
<evidence type="ECO:0000256" key="2">
    <source>
        <dbReference type="ARBA" id="ARBA00022999"/>
    </source>
</evidence>
<feature type="non-terminal residue" evidence="6">
    <location>
        <position position="391"/>
    </location>
</feature>
<dbReference type="Pfam" id="PF00017">
    <property type="entry name" value="SH2"/>
    <property type="match status" value="1"/>
</dbReference>
<dbReference type="PANTHER" id="PTHR45734">
    <property type="entry name" value="TENSIN"/>
    <property type="match status" value="1"/>
</dbReference>
<evidence type="ECO:0000256" key="3">
    <source>
        <dbReference type="PROSITE-ProRule" id="PRU00191"/>
    </source>
</evidence>
<organism evidence="6">
    <name type="scientific">Notodromas monacha</name>
    <dbReference type="NCBI Taxonomy" id="399045"/>
    <lineage>
        <taxon>Eukaryota</taxon>
        <taxon>Metazoa</taxon>
        <taxon>Ecdysozoa</taxon>
        <taxon>Arthropoda</taxon>
        <taxon>Crustacea</taxon>
        <taxon>Oligostraca</taxon>
        <taxon>Ostracoda</taxon>
        <taxon>Podocopa</taxon>
        <taxon>Podocopida</taxon>
        <taxon>Cypridocopina</taxon>
        <taxon>Cypridoidea</taxon>
        <taxon>Cyprididae</taxon>
        <taxon>Notodromas</taxon>
    </lineage>
</organism>
<dbReference type="Pfam" id="PF08416">
    <property type="entry name" value="PTB"/>
    <property type="match status" value="1"/>
</dbReference>
<dbReference type="Gene3D" id="2.30.29.30">
    <property type="entry name" value="Pleckstrin-homology domain (PH domain)/Phosphotyrosine-binding domain (PTB)"/>
    <property type="match status" value="1"/>
</dbReference>
<dbReference type="EMBL" id="OA886463">
    <property type="protein sequence ID" value="CAD7282859.1"/>
    <property type="molecule type" value="Genomic_DNA"/>
</dbReference>
<dbReference type="SUPFAM" id="SSF50729">
    <property type="entry name" value="PH domain-like"/>
    <property type="match status" value="1"/>
</dbReference>
<feature type="domain" description="SH2" evidence="5">
    <location>
        <begin position="95"/>
        <end position="202"/>
    </location>
</feature>
<dbReference type="SMART" id="SM00462">
    <property type="entry name" value="PTB"/>
    <property type="match status" value="1"/>
</dbReference>
<dbReference type="Proteomes" id="UP000678499">
    <property type="component" value="Unassembled WGS sequence"/>
</dbReference>
<dbReference type="InterPro" id="IPR013625">
    <property type="entry name" value="PTB"/>
</dbReference>
<dbReference type="InterPro" id="IPR033929">
    <property type="entry name" value="Tensin_PTB"/>
</dbReference>